<organism evidence="2 3">
    <name type="scientific">Lentithecium fluviatile CBS 122367</name>
    <dbReference type="NCBI Taxonomy" id="1168545"/>
    <lineage>
        <taxon>Eukaryota</taxon>
        <taxon>Fungi</taxon>
        <taxon>Dikarya</taxon>
        <taxon>Ascomycota</taxon>
        <taxon>Pezizomycotina</taxon>
        <taxon>Dothideomycetes</taxon>
        <taxon>Pleosporomycetidae</taxon>
        <taxon>Pleosporales</taxon>
        <taxon>Massarineae</taxon>
        <taxon>Lentitheciaceae</taxon>
        <taxon>Lentithecium</taxon>
    </lineage>
</organism>
<dbReference type="PANTHER" id="PTHR45458:SF1">
    <property type="entry name" value="SHORT CHAIN DEHYDROGENASE"/>
    <property type="match status" value="1"/>
</dbReference>
<dbReference type="InterPro" id="IPR036291">
    <property type="entry name" value="NAD(P)-bd_dom_sf"/>
</dbReference>
<dbReference type="Proteomes" id="UP000799291">
    <property type="component" value="Unassembled WGS sequence"/>
</dbReference>
<reference evidence="2" key="1">
    <citation type="journal article" date="2020" name="Stud. Mycol.">
        <title>101 Dothideomycetes genomes: a test case for predicting lifestyles and emergence of pathogens.</title>
        <authorList>
            <person name="Haridas S."/>
            <person name="Albert R."/>
            <person name="Binder M."/>
            <person name="Bloem J."/>
            <person name="Labutti K."/>
            <person name="Salamov A."/>
            <person name="Andreopoulos B."/>
            <person name="Baker S."/>
            <person name="Barry K."/>
            <person name="Bills G."/>
            <person name="Bluhm B."/>
            <person name="Cannon C."/>
            <person name="Castanera R."/>
            <person name="Culley D."/>
            <person name="Daum C."/>
            <person name="Ezra D."/>
            <person name="Gonzalez J."/>
            <person name="Henrissat B."/>
            <person name="Kuo A."/>
            <person name="Liang C."/>
            <person name="Lipzen A."/>
            <person name="Lutzoni F."/>
            <person name="Magnuson J."/>
            <person name="Mondo S."/>
            <person name="Nolan M."/>
            <person name="Ohm R."/>
            <person name="Pangilinan J."/>
            <person name="Park H.-J."/>
            <person name="Ramirez L."/>
            <person name="Alfaro M."/>
            <person name="Sun H."/>
            <person name="Tritt A."/>
            <person name="Yoshinaga Y."/>
            <person name="Zwiers L.-H."/>
            <person name="Turgeon B."/>
            <person name="Goodwin S."/>
            <person name="Spatafora J."/>
            <person name="Crous P."/>
            <person name="Grigoriev I."/>
        </authorList>
    </citation>
    <scope>NUCLEOTIDE SEQUENCE</scope>
    <source>
        <strain evidence="2">CBS 122367</strain>
    </source>
</reference>
<dbReference type="InterPro" id="IPR057326">
    <property type="entry name" value="KR_dom"/>
</dbReference>
<dbReference type="Gene3D" id="3.40.50.720">
    <property type="entry name" value="NAD(P)-binding Rossmann-like Domain"/>
    <property type="match status" value="1"/>
</dbReference>
<protein>
    <submittedName>
        <fullName evidence="2">NADP-dependent dehydrogenase-like protein</fullName>
    </submittedName>
</protein>
<dbReference type="OrthoDB" id="5296at2759"/>
<dbReference type="InterPro" id="IPR052184">
    <property type="entry name" value="SDR_enzymes"/>
</dbReference>
<dbReference type="InterPro" id="IPR002347">
    <property type="entry name" value="SDR_fam"/>
</dbReference>
<dbReference type="PANTHER" id="PTHR45458">
    <property type="entry name" value="SHORT-CHAIN DEHYDROGENASE/REDUCTASE SDR"/>
    <property type="match status" value="1"/>
</dbReference>
<dbReference type="EMBL" id="MU005571">
    <property type="protein sequence ID" value="KAF2690302.1"/>
    <property type="molecule type" value="Genomic_DNA"/>
</dbReference>
<keyword evidence="3" id="KW-1185">Reference proteome</keyword>
<proteinExistence type="predicted"/>
<gene>
    <name evidence="2" type="ORF">K458DRAFT_357002</name>
</gene>
<dbReference type="GO" id="GO:0016616">
    <property type="term" value="F:oxidoreductase activity, acting on the CH-OH group of donors, NAD or NADP as acceptor"/>
    <property type="evidence" value="ECO:0007669"/>
    <property type="project" value="TreeGrafter"/>
</dbReference>
<dbReference type="PRINTS" id="PR00081">
    <property type="entry name" value="GDHRDH"/>
</dbReference>
<dbReference type="SMART" id="SM00822">
    <property type="entry name" value="PKS_KR"/>
    <property type="match status" value="1"/>
</dbReference>
<accession>A0A6G1JID0</accession>
<dbReference type="Pfam" id="PF00106">
    <property type="entry name" value="adh_short"/>
    <property type="match status" value="1"/>
</dbReference>
<evidence type="ECO:0000313" key="2">
    <source>
        <dbReference type="EMBL" id="KAF2690302.1"/>
    </source>
</evidence>
<evidence type="ECO:0000313" key="3">
    <source>
        <dbReference type="Proteomes" id="UP000799291"/>
    </source>
</evidence>
<dbReference type="AlphaFoldDB" id="A0A6G1JID0"/>
<name>A0A6G1JID0_9PLEO</name>
<sequence length="242" mass="25391">METWFITGASRGIGLELVRQLISTSSTTIIATVRTISPSLAELQAKSPNLQVVICDISSAPSIAALSTTLPTILAPHQKITHLINNAAVLLYPSVPATSLTASILSANLIPNVLGPAQILATTLPHLSPGALILNITSGIASLSLVSRSTIPAAITAYSISKCALNMLSVHQAAELRGRCRVVCMDPGHVKTEMGGEGATVEIEDSVRGILGVVRGLGKDEEGDREGGRARFVNWLGEEVEW</sequence>
<evidence type="ECO:0000259" key="1">
    <source>
        <dbReference type="SMART" id="SM00822"/>
    </source>
</evidence>
<feature type="domain" description="Ketoreductase" evidence="1">
    <location>
        <begin position="2"/>
        <end position="179"/>
    </location>
</feature>
<dbReference type="SUPFAM" id="SSF51735">
    <property type="entry name" value="NAD(P)-binding Rossmann-fold domains"/>
    <property type="match status" value="1"/>
</dbReference>